<name>A0A8J3H5V5_9RHOB</name>
<gene>
    <name evidence="1" type="ORF">GCM10010961_08140</name>
</gene>
<reference evidence="1" key="2">
    <citation type="submission" date="2020-09" db="EMBL/GenBank/DDBJ databases">
        <authorList>
            <person name="Sun Q."/>
            <person name="Zhou Y."/>
        </authorList>
    </citation>
    <scope>NUCLEOTIDE SEQUENCE</scope>
    <source>
        <strain evidence="1">CGMCC 1.7081</strain>
    </source>
</reference>
<proteinExistence type="predicted"/>
<protein>
    <recommendedName>
        <fullName evidence="3">Capsule polysaccharide biosynthesis protein</fullName>
    </recommendedName>
</protein>
<comment type="caution">
    <text evidence="1">The sequence shown here is derived from an EMBL/GenBank/DDBJ whole genome shotgun (WGS) entry which is preliminary data.</text>
</comment>
<organism evidence="1 2">
    <name type="scientific">Pseudodonghicola xiamenensis</name>
    <dbReference type="NCBI Taxonomy" id="337702"/>
    <lineage>
        <taxon>Bacteria</taxon>
        <taxon>Pseudomonadati</taxon>
        <taxon>Pseudomonadota</taxon>
        <taxon>Alphaproteobacteria</taxon>
        <taxon>Rhodobacterales</taxon>
        <taxon>Paracoccaceae</taxon>
        <taxon>Pseudodonghicola</taxon>
    </lineage>
</organism>
<evidence type="ECO:0000313" key="1">
    <source>
        <dbReference type="EMBL" id="GHG83073.1"/>
    </source>
</evidence>
<dbReference type="AlphaFoldDB" id="A0A8J3H5V5"/>
<accession>A0A8J3H5V5</accession>
<dbReference type="Proteomes" id="UP000611500">
    <property type="component" value="Unassembled WGS sequence"/>
</dbReference>
<dbReference type="RefSeq" id="WP_028092770.1">
    <property type="nucleotide sequence ID" value="NZ_BNAP01000002.1"/>
</dbReference>
<evidence type="ECO:0000313" key="2">
    <source>
        <dbReference type="Proteomes" id="UP000611500"/>
    </source>
</evidence>
<evidence type="ECO:0008006" key="3">
    <source>
        <dbReference type="Google" id="ProtNLM"/>
    </source>
</evidence>
<keyword evidence="2" id="KW-1185">Reference proteome</keyword>
<reference evidence="1" key="1">
    <citation type="journal article" date="2014" name="Int. J. Syst. Evol. Microbiol.">
        <title>Complete genome sequence of Corynebacterium casei LMG S-19264T (=DSM 44701T), isolated from a smear-ripened cheese.</title>
        <authorList>
            <consortium name="US DOE Joint Genome Institute (JGI-PGF)"/>
            <person name="Walter F."/>
            <person name="Albersmeier A."/>
            <person name="Kalinowski J."/>
            <person name="Ruckert C."/>
        </authorList>
    </citation>
    <scope>NUCLEOTIDE SEQUENCE</scope>
    <source>
        <strain evidence="1">CGMCC 1.7081</strain>
    </source>
</reference>
<dbReference type="EMBL" id="BNAP01000002">
    <property type="protein sequence ID" value="GHG83073.1"/>
    <property type="molecule type" value="Genomic_DNA"/>
</dbReference>
<sequence length="304" mass="34662">MSGRRHATFYLEDGLRQSAEAGRHNFLSLISEVLGKSGFSVSYRPDSEVERAVSANRDGYAIFHMAEPTHDRAVTLRRVYHYPFWAIERSARRWEWEVARSRFDPEAVPKPEARRFYRFWRKRLFGDRPDRAGREGFVYVPLQGRLLEQRSFQSCAPVDMLCAVLAAEHRPVVAALHPKEVYSEEERRVLDDLAHDHPRLEIRLGGMEPLLQGCDYVVTENSSAAFNGYFFGKPAVLFARSDFSHIALDATRMGADAALAAAPAHRPDYAAYLHWFWQQMSINAGRPEAGEKIAARLRAAGWPV</sequence>